<keyword evidence="3" id="KW-1185">Reference proteome</keyword>
<accession>A0AA38CT22</accession>
<name>A0AA38CT22_TAXCH</name>
<feature type="non-terminal residue" evidence="2">
    <location>
        <position position="1"/>
    </location>
</feature>
<dbReference type="Proteomes" id="UP000824469">
    <property type="component" value="Unassembled WGS sequence"/>
</dbReference>
<gene>
    <name evidence="2" type="ORF">KI387_044443</name>
</gene>
<evidence type="ECO:0000256" key="1">
    <source>
        <dbReference type="SAM" id="MobiDB-lite"/>
    </source>
</evidence>
<feature type="non-terminal residue" evidence="2">
    <location>
        <position position="120"/>
    </location>
</feature>
<proteinExistence type="predicted"/>
<feature type="region of interest" description="Disordered" evidence="1">
    <location>
        <begin position="65"/>
        <end position="92"/>
    </location>
</feature>
<sequence length="120" mass="13513">ISTMKWKQGIREMACKEDANDSGEKRFYKLEANVASLSKDVGNVSLSIGKLESITGLLVEKLGVTNETPEAHEEDAREYEEEQPRAIPTPPPFKAEIKIEIQPYDGDVNAENLDHWLQLE</sequence>
<evidence type="ECO:0000313" key="3">
    <source>
        <dbReference type="Proteomes" id="UP000824469"/>
    </source>
</evidence>
<protein>
    <submittedName>
        <fullName evidence="2">Uncharacterized protein</fullName>
    </submittedName>
</protein>
<dbReference type="EMBL" id="JAHRHJ020000009">
    <property type="protein sequence ID" value="KAH9303562.1"/>
    <property type="molecule type" value="Genomic_DNA"/>
</dbReference>
<comment type="caution">
    <text evidence="2">The sequence shown here is derived from an EMBL/GenBank/DDBJ whole genome shotgun (WGS) entry which is preliminary data.</text>
</comment>
<organism evidence="2 3">
    <name type="scientific">Taxus chinensis</name>
    <name type="common">Chinese yew</name>
    <name type="synonym">Taxus wallichiana var. chinensis</name>
    <dbReference type="NCBI Taxonomy" id="29808"/>
    <lineage>
        <taxon>Eukaryota</taxon>
        <taxon>Viridiplantae</taxon>
        <taxon>Streptophyta</taxon>
        <taxon>Embryophyta</taxon>
        <taxon>Tracheophyta</taxon>
        <taxon>Spermatophyta</taxon>
        <taxon>Pinopsida</taxon>
        <taxon>Pinidae</taxon>
        <taxon>Conifers II</taxon>
        <taxon>Cupressales</taxon>
        <taxon>Taxaceae</taxon>
        <taxon>Taxus</taxon>
    </lineage>
</organism>
<evidence type="ECO:0000313" key="2">
    <source>
        <dbReference type="EMBL" id="KAH9303562.1"/>
    </source>
</evidence>
<reference evidence="2 3" key="1">
    <citation type="journal article" date="2021" name="Nat. Plants">
        <title>The Taxus genome provides insights into paclitaxel biosynthesis.</title>
        <authorList>
            <person name="Xiong X."/>
            <person name="Gou J."/>
            <person name="Liao Q."/>
            <person name="Li Y."/>
            <person name="Zhou Q."/>
            <person name="Bi G."/>
            <person name="Li C."/>
            <person name="Du R."/>
            <person name="Wang X."/>
            <person name="Sun T."/>
            <person name="Guo L."/>
            <person name="Liang H."/>
            <person name="Lu P."/>
            <person name="Wu Y."/>
            <person name="Zhang Z."/>
            <person name="Ro D.K."/>
            <person name="Shang Y."/>
            <person name="Huang S."/>
            <person name="Yan J."/>
        </authorList>
    </citation>
    <scope>NUCLEOTIDE SEQUENCE [LARGE SCALE GENOMIC DNA]</scope>
    <source>
        <strain evidence="2">Ta-2019</strain>
    </source>
</reference>
<dbReference type="AlphaFoldDB" id="A0AA38CT22"/>